<dbReference type="EMBL" id="JAPWTJ010000208">
    <property type="protein sequence ID" value="KAJ8981064.1"/>
    <property type="molecule type" value="Genomic_DNA"/>
</dbReference>
<accession>A0ABQ9JS12</accession>
<evidence type="ECO:0000313" key="3">
    <source>
        <dbReference type="EMBL" id="KAJ8981064.1"/>
    </source>
</evidence>
<feature type="region of interest" description="Disordered" evidence="1">
    <location>
        <begin position="1"/>
        <end position="41"/>
    </location>
</feature>
<proteinExistence type="predicted"/>
<comment type="caution">
    <text evidence="3">The sequence shown here is derived from an EMBL/GenBank/DDBJ whole genome shotgun (WGS) entry which is preliminary data.</text>
</comment>
<name>A0ABQ9JS12_9CUCU</name>
<dbReference type="InterPro" id="IPR002156">
    <property type="entry name" value="RNaseH_domain"/>
</dbReference>
<evidence type="ECO:0000313" key="4">
    <source>
        <dbReference type="Proteomes" id="UP001162164"/>
    </source>
</evidence>
<feature type="compositionally biased region" description="Polar residues" evidence="1">
    <location>
        <begin position="10"/>
        <end position="19"/>
    </location>
</feature>
<dbReference type="PROSITE" id="PS50879">
    <property type="entry name" value="RNASE_H_1"/>
    <property type="match status" value="1"/>
</dbReference>
<dbReference type="InterPro" id="IPR012337">
    <property type="entry name" value="RNaseH-like_sf"/>
</dbReference>
<dbReference type="SUPFAM" id="SSF53098">
    <property type="entry name" value="Ribonuclease H-like"/>
    <property type="match status" value="1"/>
</dbReference>
<dbReference type="Gene3D" id="3.30.420.10">
    <property type="entry name" value="Ribonuclease H-like superfamily/Ribonuclease H"/>
    <property type="match status" value="1"/>
</dbReference>
<sequence length="159" mass="17191">MWGGRGQGRANHSSQSNPKGSDPLTGKSGTTKDKLYAKSESSGLRTAPKLAEVYAILACGLENLKRAPKGRTIQICSDSRAVLLAIESSKVKSRLVLEFKRTLNDLASRNKLILTWVPGHSGVRGNDEADRLAREGVQKLMARDPGNATSKGPYRRAFA</sequence>
<protein>
    <recommendedName>
        <fullName evidence="2">RNase H type-1 domain-containing protein</fullName>
    </recommendedName>
</protein>
<dbReference type="CDD" id="cd09276">
    <property type="entry name" value="Rnase_HI_RT_non_LTR"/>
    <property type="match status" value="1"/>
</dbReference>
<dbReference type="InterPro" id="IPR036397">
    <property type="entry name" value="RNaseH_sf"/>
</dbReference>
<reference evidence="3" key="1">
    <citation type="journal article" date="2023" name="Insect Mol. Biol.">
        <title>Genome sequencing provides insights into the evolution of gene families encoding plant cell wall-degrading enzymes in longhorned beetles.</title>
        <authorList>
            <person name="Shin N.R."/>
            <person name="Okamura Y."/>
            <person name="Kirsch R."/>
            <person name="Pauchet Y."/>
        </authorList>
    </citation>
    <scope>NUCLEOTIDE SEQUENCE</scope>
    <source>
        <strain evidence="3">MMC_N1</strain>
    </source>
</reference>
<dbReference type="Pfam" id="PF00075">
    <property type="entry name" value="RNase_H"/>
    <property type="match status" value="1"/>
</dbReference>
<feature type="domain" description="RNase H type-1" evidence="2">
    <location>
        <begin position="1"/>
        <end position="138"/>
    </location>
</feature>
<dbReference type="Proteomes" id="UP001162164">
    <property type="component" value="Unassembled WGS sequence"/>
</dbReference>
<gene>
    <name evidence="3" type="ORF">NQ317_018037</name>
</gene>
<evidence type="ECO:0000256" key="1">
    <source>
        <dbReference type="SAM" id="MobiDB-lite"/>
    </source>
</evidence>
<evidence type="ECO:0000259" key="2">
    <source>
        <dbReference type="PROSITE" id="PS50879"/>
    </source>
</evidence>
<keyword evidence="4" id="KW-1185">Reference proteome</keyword>
<organism evidence="3 4">
    <name type="scientific">Molorchus minor</name>
    <dbReference type="NCBI Taxonomy" id="1323400"/>
    <lineage>
        <taxon>Eukaryota</taxon>
        <taxon>Metazoa</taxon>
        <taxon>Ecdysozoa</taxon>
        <taxon>Arthropoda</taxon>
        <taxon>Hexapoda</taxon>
        <taxon>Insecta</taxon>
        <taxon>Pterygota</taxon>
        <taxon>Neoptera</taxon>
        <taxon>Endopterygota</taxon>
        <taxon>Coleoptera</taxon>
        <taxon>Polyphaga</taxon>
        <taxon>Cucujiformia</taxon>
        <taxon>Chrysomeloidea</taxon>
        <taxon>Cerambycidae</taxon>
        <taxon>Lamiinae</taxon>
        <taxon>Monochamini</taxon>
        <taxon>Molorchus</taxon>
    </lineage>
</organism>